<dbReference type="GO" id="GO:0016879">
    <property type="term" value="F:ligase activity, forming carbon-nitrogen bonds"/>
    <property type="evidence" value="ECO:0007669"/>
    <property type="project" value="UniProtKB-UniRule"/>
</dbReference>
<dbReference type="GO" id="GO:0005737">
    <property type="term" value="C:cytoplasm"/>
    <property type="evidence" value="ECO:0007669"/>
    <property type="project" value="UniProtKB-SubCell"/>
</dbReference>
<proteinExistence type="inferred from homology"/>
<dbReference type="GO" id="GO:0005524">
    <property type="term" value="F:ATP binding"/>
    <property type="evidence" value="ECO:0007669"/>
    <property type="project" value="UniProtKB-KW"/>
</dbReference>
<feature type="binding site" evidence="2">
    <location>
        <begin position="7"/>
        <end position="20"/>
    </location>
    <ligand>
        <name>ATP</name>
        <dbReference type="ChEBI" id="CHEBI:30616"/>
    </ligand>
</feature>
<evidence type="ECO:0000256" key="2">
    <source>
        <dbReference type="HAMAP-Rule" id="MF_01539"/>
    </source>
</evidence>
<dbReference type="EMBL" id="AGEI01000021">
    <property type="protein sequence ID" value="EHR33949.1"/>
    <property type="molecule type" value="Genomic_DNA"/>
</dbReference>
<comment type="catalytic activity">
    <reaction evidence="2">
        <text>cytidine(34) in elongator tRNA(Met) + acetate + ATP = N(4)-acetylcytidine(34) in elongator tRNA(Met) + AMP + diphosphate</text>
        <dbReference type="Rhea" id="RHEA:58144"/>
        <dbReference type="Rhea" id="RHEA-COMP:10693"/>
        <dbReference type="Rhea" id="RHEA-COMP:10694"/>
        <dbReference type="ChEBI" id="CHEBI:30089"/>
        <dbReference type="ChEBI" id="CHEBI:30616"/>
        <dbReference type="ChEBI" id="CHEBI:33019"/>
        <dbReference type="ChEBI" id="CHEBI:74900"/>
        <dbReference type="ChEBI" id="CHEBI:82748"/>
        <dbReference type="ChEBI" id="CHEBI:456215"/>
    </reaction>
</comment>
<dbReference type="OrthoDB" id="9769796at2"/>
<gene>
    <name evidence="2" type="primary">tmcAL</name>
    <name evidence="3" type="ORF">HMPREF9709_00885</name>
</gene>
<keyword evidence="2" id="KW-0963">Cytoplasm</keyword>
<dbReference type="InterPro" id="IPR008513">
    <property type="entry name" value="tRNA(Met)_cyd_acetate_ligase"/>
</dbReference>
<dbReference type="Pfam" id="PF05636">
    <property type="entry name" value="HIGH_NTase1"/>
    <property type="match status" value="1"/>
</dbReference>
<dbReference type="RefSeq" id="WP_005398304.1">
    <property type="nucleotide sequence ID" value="NZ_JH601088.1"/>
</dbReference>
<dbReference type="InterPro" id="IPR014729">
    <property type="entry name" value="Rossmann-like_a/b/a_fold"/>
</dbReference>
<comment type="function">
    <text evidence="2">Catalyzes the formation of N(4)-acetylcytidine (ac(4)C) at the wobble position of elongator tRNA(Met), using acetate and ATP as substrates. First activates an acetate ion to form acetyladenylate (Ac-AMP) and then transfers the acetyl group to tRNA to form ac(4)C34.</text>
</comment>
<comment type="subcellular location">
    <subcellularLocation>
        <location evidence="2">Cytoplasm</location>
    </subcellularLocation>
</comment>
<keyword evidence="4" id="KW-1185">Reference proteome</keyword>
<dbReference type="PATRIC" id="fig|883114.3.peg.875"/>
<dbReference type="Gene3D" id="3.40.50.620">
    <property type="entry name" value="HUPs"/>
    <property type="match status" value="1"/>
</dbReference>
<protein>
    <recommendedName>
        <fullName evidence="2">tRNA(Met) cytidine acetate ligase</fullName>
        <ecNumber evidence="2">6.3.4.-</ecNumber>
    </recommendedName>
</protein>
<dbReference type="GO" id="GO:0000049">
    <property type="term" value="F:tRNA binding"/>
    <property type="evidence" value="ECO:0007669"/>
    <property type="project" value="UniProtKB-KW"/>
</dbReference>
<evidence type="ECO:0000313" key="3">
    <source>
        <dbReference type="EMBL" id="EHR33949.1"/>
    </source>
</evidence>
<organism evidence="3 4">
    <name type="scientific">Helcococcus kunzii ATCC 51366</name>
    <dbReference type="NCBI Taxonomy" id="883114"/>
    <lineage>
        <taxon>Bacteria</taxon>
        <taxon>Bacillati</taxon>
        <taxon>Bacillota</taxon>
        <taxon>Tissierellia</taxon>
        <taxon>Tissierellales</taxon>
        <taxon>Peptoniphilaceae</taxon>
        <taxon>Helcococcus</taxon>
    </lineage>
</organism>
<dbReference type="EC" id="6.3.4.-" evidence="2"/>
<keyword evidence="2" id="KW-0547">Nucleotide-binding</keyword>
<reference evidence="3 4" key="1">
    <citation type="submission" date="2012-01" db="EMBL/GenBank/DDBJ databases">
        <title>The Genome Sequence of Helcococcus kunzii ATCC 51366.</title>
        <authorList>
            <consortium name="The Broad Institute Genome Sequencing Platform"/>
            <person name="Earl A."/>
            <person name="Ward D."/>
            <person name="Feldgarden M."/>
            <person name="Gevers D."/>
            <person name="Huys G."/>
            <person name="Young S.K."/>
            <person name="Zeng Q."/>
            <person name="Gargeya S."/>
            <person name="Fitzgerald M."/>
            <person name="Haas B."/>
            <person name="Abouelleil A."/>
            <person name="Alvarado L."/>
            <person name="Arachchi H.M."/>
            <person name="Berlin A."/>
            <person name="Chapman S.B."/>
            <person name="Gearin G."/>
            <person name="Goldberg J."/>
            <person name="Griggs A."/>
            <person name="Gujja S."/>
            <person name="Hansen M."/>
            <person name="Heiman D."/>
            <person name="Howarth C."/>
            <person name="Larimer J."/>
            <person name="Lui A."/>
            <person name="MacDonald P.J.P."/>
            <person name="McCowen C."/>
            <person name="Montmayeur A."/>
            <person name="Murphy C."/>
            <person name="Neiman D."/>
            <person name="Pearson M."/>
            <person name="Priest M."/>
            <person name="Roberts A."/>
            <person name="Saif S."/>
            <person name="Shea T."/>
            <person name="Sisk P."/>
            <person name="Stolte C."/>
            <person name="Sykes S."/>
            <person name="Wortman J."/>
            <person name="Nusbaum C."/>
            <person name="Birren B."/>
        </authorList>
    </citation>
    <scope>NUCLEOTIDE SEQUENCE [LARGE SCALE GENOMIC DNA]</scope>
    <source>
        <strain evidence="3 4">ATCC 51366</strain>
    </source>
</reference>
<keyword evidence="2" id="KW-0820">tRNA-binding</keyword>
<dbReference type="SUPFAM" id="SSF52374">
    <property type="entry name" value="Nucleotidylyl transferase"/>
    <property type="match status" value="1"/>
</dbReference>
<keyword evidence="1 2" id="KW-0819">tRNA processing</keyword>
<dbReference type="HOGENOM" id="CLU_038915_0_1_9"/>
<comment type="similarity">
    <text evidence="2">Belongs to the TmcAL family.</text>
</comment>
<dbReference type="AlphaFoldDB" id="H3NNH4"/>
<name>H3NNH4_9FIRM</name>
<dbReference type="HAMAP" id="MF_01539">
    <property type="entry name" value="TmcAL"/>
    <property type="match status" value="1"/>
</dbReference>
<dbReference type="STRING" id="883114.HMPREF9709_00885"/>
<keyword evidence="2" id="KW-0694">RNA-binding</keyword>
<dbReference type="GeneID" id="96998880"/>
<comment type="caution">
    <text evidence="3">The sequence shown here is derived from an EMBL/GenBank/DDBJ whole genome shotgun (WGS) entry which is preliminary data.</text>
</comment>
<feature type="binding site" evidence="2">
    <location>
        <position position="102"/>
    </location>
    <ligand>
        <name>ATP</name>
        <dbReference type="ChEBI" id="CHEBI:30616"/>
    </ligand>
</feature>
<evidence type="ECO:0000256" key="1">
    <source>
        <dbReference type="ARBA" id="ARBA00022694"/>
    </source>
</evidence>
<dbReference type="PANTHER" id="PTHR37825">
    <property type="entry name" value="TRNA(MET) CYTIDINE ACETATE LIGASE"/>
    <property type="match status" value="1"/>
</dbReference>
<dbReference type="PANTHER" id="PTHR37825:SF1">
    <property type="entry name" value="TRNA(MET) CYTIDINE ACETATE LIGASE"/>
    <property type="match status" value="1"/>
</dbReference>
<accession>H3NNH4</accession>
<dbReference type="eggNOG" id="COG1323">
    <property type="taxonomic scope" value="Bacteria"/>
</dbReference>
<keyword evidence="2" id="KW-0067">ATP-binding</keyword>
<feature type="binding site" evidence="2">
    <location>
        <position position="162"/>
    </location>
    <ligand>
        <name>ATP</name>
        <dbReference type="ChEBI" id="CHEBI:30616"/>
    </ligand>
</feature>
<dbReference type="Proteomes" id="UP000004191">
    <property type="component" value="Unassembled WGS sequence"/>
</dbReference>
<sequence>MKNIAIICEYNPMHNGHIHQIKTIKKEYPESNIIILMSGSFVQRGEPSILDKFKKANIAIENGVDLVLEMPAIISLQSANYFSYYSVKILDKLKNIDFISFGIENEPSEFAETFNLLNQNKEKINLIQKKYIEQGNSFKKSYSMALKELKLQTLEDIILKPNNTLAFQYLNATSSLKSKIKPLMIKRIDGGYHSSTLDEYEFQSATTIRQMIFDNKDIRKYVPHSTNQLINDIVRLDDFSQLFIYKAKILGMDAQNIAGYENGILNLLINNFEENLTKTVEKSHNKRYSKSRLKRFIINYLLNITNDDIKLLDDITYIRPLSFNENGRNIINELKSNKEIDLVMKISNDKELNEQNKRLLEIDKMAYQLRNINFTEKYSLDYTNKPYIKNTLFE</sequence>
<dbReference type="GO" id="GO:0006400">
    <property type="term" value="P:tRNA modification"/>
    <property type="evidence" value="ECO:0007669"/>
    <property type="project" value="UniProtKB-UniRule"/>
</dbReference>
<keyword evidence="2" id="KW-0436">Ligase</keyword>
<evidence type="ECO:0000313" key="4">
    <source>
        <dbReference type="Proteomes" id="UP000004191"/>
    </source>
</evidence>
<feature type="binding site" evidence="2">
    <location>
        <begin position="187"/>
        <end position="188"/>
    </location>
    <ligand>
        <name>ATP</name>
        <dbReference type="ChEBI" id="CHEBI:30616"/>
    </ligand>
</feature>